<gene>
    <name evidence="1" type="ORF">GGQ66_002601</name>
</gene>
<dbReference type="Proteomes" id="UP000584824">
    <property type="component" value="Unassembled WGS sequence"/>
</dbReference>
<dbReference type="RefSeq" id="WP_183793113.1">
    <property type="nucleotide sequence ID" value="NZ_JACIDU010000009.1"/>
</dbReference>
<proteinExistence type="predicted"/>
<dbReference type="EMBL" id="JACIDU010000009">
    <property type="protein sequence ID" value="MBB4104033.1"/>
    <property type="molecule type" value="Genomic_DNA"/>
</dbReference>
<dbReference type="Gene3D" id="1.20.58.320">
    <property type="entry name" value="TPR-like"/>
    <property type="match status" value="1"/>
</dbReference>
<dbReference type="Pfam" id="PF06041">
    <property type="entry name" value="DUF924"/>
    <property type="match status" value="1"/>
</dbReference>
<reference evidence="1 2" key="1">
    <citation type="submission" date="2020-08" db="EMBL/GenBank/DDBJ databases">
        <title>Genomic Encyclopedia of Type Strains, Phase IV (KMG-IV): sequencing the most valuable type-strain genomes for metagenomic binning, comparative biology and taxonomic classification.</title>
        <authorList>
            <person name="Goeker M."/>
        </authorList>
    </citation>
    <scope>NUCLEOTIDE SEQUENCE [LARGE SCALE GENOMIC DNA]</scope>
    <source>
        <strain evidence="1 2">DSM 26385</strain>
    </source>
</reference>
<dbReference type="InterPro" id="IPR010323">
    <property type="entry name" value="DUF924"/>
</dbReference>
<dbReference type="Gene3D" id="1.25.40.10">
    <property type="entry name" value="Tetratricopeptide repeat domain"/>
    <property type="match status" value="1"/>
</dbReference>
<comment type="caution">
    <text evidence="1">The sequence shown here is derived from an EMBL/GenBank/DDBJ whole genome shotgun (WGS) entry which is preliminary data.</text>
</comment>
<organism evidence="1 2">
    <name type="scientific">Allorhizobium borbori</name>
    <dbReference type="NCBI Taxonomy" id="485907"/>
    <lineage>
        <taxon>Bacteria</taxon>
        <taxon>Pseudomonadati</taxon>
        <taxon>Pseudomonadota</taxon>
        <taxon>Alphaproteobacteria</taxon>
        <taxon>Hyphomicrobiales</taxon>
        <taxon>Rhizobiaceae</taxon>
        <taxon>Rhizobium/Agrobacterium group</taxon>
        <taxon>Allorhizobium</taxon>
    </lineage>
</organism>
<name>A0A7W6P1X5_9HYPH</name>
<accession>A0A7W6P1X5</accession>
<dbReference type="AlphaFoldDB" id="A0A7W6P1X5"/>
<evidence type="ECO:0000313" key="2">
    <source>
        <dbReference type="Proteomes" id="UP000584824"/>
    </source>
</evidence>
<sequence>MTIPDEALAVTRFWREAGPDKWFCKDEAFDRTFRETFADLHWSAARRERESWIDQPESALALFILLDQYPRNSFRNTGHMYATDPLALHYCRRALALGHDEAMEKDVRVFFYLPLTHSEDLSDQHECVRLNEKLGEPWLPHAIDHRDIVARFGRFPHRNAILGRETTPEEQAFLDEGGFAG</sequence>
<keyword evidence="2" id="KW-1185">Reference proteome</keyword>
<protein>
    <submittedName>
        <fullName evidence="1">Uncharacterized protein (DUF924 family)</fullName>
    </submittedName>
</protein>
<evidence type="ECO:0000313" key="1">
    <source>
        <dbReference type="EMBL" id="MBB4104033.1"/>
    </source>
</evidence>
<dbReference type="InterPro" id="IPR011990">
    <property type="entry name" value="TPR-like_helical_dom_sf"/>
</dbReference>
<dbReference type="SUPFAM" id="SSF48452">
    <property type="entry name" value="TPR-like"/>
    <property type="match status" value="1"/>
</dbReference>